<name>A0AAE3W5C2_9ACTN</name>
<dbReference type="InterPro" id="IPR050595">
    <property type="entry name" value="Bact_response_regulator"/>
</dbReference>
<dbReference type="PROSITE" id="PS50110">
    <property type="entry name" value="RESPONSE_REGULATORY"/>
    <property type="match status" value="1"/>
</dbReference>
<dbReference type="EMBL" id="JAUSUZ010000001">
    <property type="protein sequence ID" value="MDQ0369582.1"/>
    <property type="molecule type" value="Genomic_DNA"/>
</dbReference>
<keyword evidence="5" id="KW-1185">Reference proteome</keyword>
<dbReference type="Pfam" id="PF00072">
    <property type="entry name" value="Response_reg"/>
    <property type="match status" value="1"/>
</dbReference>
<evidence type="ECO:0000259" key="3">
    <source>
        <dbReference type="PROSITE" id="PS50110"/>
    </source>
</evidence>
<dbReference type="InterPro" id="IPR011006">
    <property type="entry name" value="CheY-like_superfamily"/>
</dbReference>
<dbReference type="SMART" id="SM00448">
    <property type="entry name" value="REC"/>
    <property type="match status" value="1"/>
</dbReference>
<feature type="modified residue" description="4-aspartylphosphate" evidence="2">
    <location>
        <position position="52"/>
    </location>
</feature>
<comment type="caution">
    <text evidence="4">The sequence shown here is derived from an EMBL/GenBank/DDBJ whole genome shotgun (WGS) entry which is preliminary data.</text>
</comment>
<dbReference type="Proteomes" id="UP001240236">
    <property type="component" value="Unassembled WGS sequence"/>
</dbReference>
<dbReference type="Gene3D" id="3.40.50.2300">
    <property type="match status" value="1"/>
</dbReference>
<dbReference type="PANTHER" id="PTHR44591:SF3">
    <property type="entry name" value="RESPONSE REGULATORY DOMAIN-CONTAINING PROTEIN"/>
    <property type="match status" value="1"/>
</dbReference>
<accession>A0AAE3W5C2</accession>
<evidence type="ECO:0000256" key="1">
    <source>
        <dbReference type="ARBA" id="ARBA00022553"/>
    </source>
</evidence>
<sequence length="128" mass="13855">MATIIAADDDPDLRAIVAAVLRRAGHVVTVEEDGAAALARVRADRPDVLIIDNQMPHMTGLEVRNTLRLTPETADLPIVLASGSLRAEELNDPPSPHDYLVPKPFQSRHLLETVEAALATAALRAVRR</sequence>
<dbReference type="PANTHER" id="PTHR44591">
    <property type="entry name" value="STRESS RESPONSE REGULATOR PROTEIN 1"/>
    <property type="match status" value="1"/>
</dbReference>
<proteinExistence type="predicted"/>
<dbReference type="RefSeq" id="WP_307244908.1">
    <property type="nucleotide sequence ID" value="NZ_JAUSUZ010000001.1"/>
</dbReference>
<dbReference type="InterPro" id="IPR001789">
    <property type="entry name" value="Sig_transdc_resp-reg_receiver"/>
</dbReference>
<dbReference type="GO" id="GO:0000160">
    <property type="term" value="P:phosphorelay signal transduction system"/>
    <property type="evidence" value="ECO:0007669"/>
    <property type="project" value="InterPro"/>
</dbReference>
<reference evidence="4 5" key="1">
    <citation type="submission" date="2023-07" db="EMBL/GenBank/DDBJ databases">
        <title>Sequencing the genomes of 1000 actinobacteria strains.</title>
        <authorList>
            <person name="Klenk H.-P."/>
        </authorList>
    </citation>
    <scope>NUCLEOTIDE SEQUENCE [LARGE SCALE GENOMIC DNA]</scope>
    <source>
        <strain evidence="4 5">DSM 44709</strain>
    </source>
</reference>
<gene>
    <name evidence="4" type="ORF">J2S42_006251</name>
</gene>
<evidence type="ECO:0000313" key="5">
    <source>
        <dbReference type="Proteomes" id="UP001240236"/>
    </source>
</evidence>
<keyword evidence="1 2" id="KW-0597">Phosphoprotein</keyword>
<evidence type="ECO:0000313" key="4">
    <source>
        <dbReference type="EMBL" id="MDQ0369582.1"/>
    </source>
</evidence>
<dbReference type="AlphaFoldDB" id="A0AAE3W5C2"/>
<dbReference type="SUPFAM" id="SSF52172">
    <property type="entry name" value="CheY-like"/>
    <property type="match status" value="1"/>
</dbReference>
<protein>
    <submittedName>
        <fullName evidence="4">CheY-like chemotaxis protein</fullName>
    </submittedName>
</protein>
<organism evidence="4 5">
    <name type="scientific">Catenuloplanes indicus</name>
    <dbReference type="NCBI Taxonomy" id="137267"/>
    <lineage>
        <taxon>Bacteria</taxon>
        <taxon>Bacillati</taxon>
        <taxon>Actinomycetota</taxon>
        <taxon>Actinomycetes</taxon>
        <taxon>Micromonosporales</taxon>
        <taxon>Micromonosporaceae</taxon>
        <taxon>Catenuloplanes</taxon>
    </lineage>
</organism>
<feature type="domain" description="Response regulatory" evidence="3">
    <location>
        <begin position="3"/>
        <end position="118"/>
    </location>
</feature>
<evidence type="ECO:0000256" key="2">
    <source>
        <dbReference type="PROSITE-ProRule" id="PRU00169"/>
    </source>
</evidence>